<dbReference type="GO" id="GO:0033969">
    <property type="term" value="F:gamma-glutamyl-gamma-aminobutyrate hydrolase activity"/>
    <property type="evidence" value="ECO:0007669"/>
    <property type="project" value="TreeGrafter"/>
</dbReference>
<dbReference type="InterPro" id="IPR011697">
    <property type="entry name" value="Peptidase_C26"/>
</dbReference>
<dbReference type="Gene3D" id="3.40.50.880">
    <property type="match status" value="1"/>
</dbReference>
<dbReference type="PANTHER" id="PTHR43235">
    <property type="entry name" value="GLUTAMINE AMIDOTRANSFERASE PB2B2.05-RELATED"/>
    <property type="match status" value="1"/>
</dbReference>
<evidence type="ECO:0000313" key="2">
    <source>
        <dbReference type="Proteomes" id="UP001213015"/>
    </source>
</evidence>
<sequence length="243" mass="27047">MDKPIIGISGSEIIDEGGMFPGYRRSYVNEDYVDSVVKNGGIPFIIPFTENDEVIKEQLDHVQGLILSGGHDVDPHLYNEEPLQKLGTTWPERDHFDMLLLKLAEEKGIPVLGICRGFQIINVFHGGSLYQDLSYRQGVTLKHNQGSRPDLPTHSVDVISGTHLAEILAKDKILVNSFHHLLIKDLASDLVASAKASDGVIEGLETKNGQVIGVQWHPEMLHNNEHVSYQNNLFKNLIIKANN</sequence>
<dbReference type="InterPro" id="IPR044668">
    <property type="entry name" value="PuuD-like"/>
</dbReference>
<evidence type="ECO:0000313" key="1">
    <source>
        <dbReference type="EMBL" id="MCZ3845096.1"/>
    </source>
</evidence>
<dbReference type="SUPFAM" id="SSF52317">
    <property type="entry name" value="Class I glutamine amidotransferase-like"/>
    <property type="match status" value="1"/>
</dbReference>
<accession>A0AAP3GX53</accession>
<dbReference type="PANTHER" id="PTHR43235:SF1">
    <property type="entry name" value="GLUTAMINE AMIDOTRANSFERASE PB2B2.05-RELATED"/>
    <property type="match status" value="1"/>
</dbReference>
<protein>
    <submittedName>
        <fullName evidence="1">Gamma-glutamyl-gamma-aminobutyrate hydrolase family protein</fullName>
    </submittedName>
</protein>
<dbReference type="FunFam" id="3.40.50.880:FF:000030">
    <property type="entry name" value="Gamma-glutamyl-gamma-aminobutyrate hydrolase PuuD"/>
    <property type="match status" value="1"/>
</dbReference>
<name>A0AAP3GX53_9LACO</name>
<dbReference type="Pfam" id="PF07722">
    <property type="entry name" value="Peptidase_C26"/>
    <property type="match status" value="1"/>
</dbReference>
<comment type="caution">
    <text evidence="1">The sequence shown here is derived from an EMBL/GenBank/DDBJ whole genome shotgun (WGS) entry which is preliminary data.</text>
</comment>
<dbReference type="GO" id="GO:0006598">
    <property type="term" value="P:polyamine catabolic process"/>
    <property type="evidence" value="ECO:0007669"/>
    <property type="project" value="TreeGrafter"/>
</dbReference>
<keyword evidence="1" id="KW-0378">Hydrolase</keyword>
<dbReference type="GO" id="GO:0005829">
    <property type="term" value="C:cytosol"/>
    <property type="evidence" value="ECO:0007669"/>
    <property type="project" value="TreeGrafter"/>
</dbReference>
<dbReference type="AlphaFoldDB" id="A0AAP3GX53"/>
<reference evidence="1" key="1">
    <citation type="submission" date="2022-01" db="EMBL/GenBank/DDBJ databases">
        <title>VMRC isolate genome collection.</title>
        <authorList>
            <person name="France M."/>
            <person name="Rutt L."/>
            <person name="Humphrys M."/>
            <person name="Ravel J."/>
        </authorList>
    </citation>
    <scope>NUCLEOTIDE SEQUENCE</scope>
    <source>
        <strain evidence="1">C0127B5</strain>
    </source>
</reference>
<dbReference type="CDD" id="cd01745">
    <property type="entry name" value="GATase1_2"/>
    <property type="match status" value="1"/>
</dbReference>
<dbReference type="Proteomes" id="UP001213015">
    <property type="component" value="Unassembled WGS sequence"/>
</dbReference>
<dbReference type="EMBL" id="JAKHLF010000010">
    <property type="protein sequence ID" value="MCZ3845096.1"/>
    <property type="molecule type" value="Genomic_DNA"/>
</dbReference>
<proteinExistence type="predicted"/>
<dbReference type="GeneID" id="97458681"/>
<dbReference type="RefSeq" id="WP_006585997.1">
    <property type="nucleotide sequence ID" value="NZ_CABMGH010000039.1"/>
</dbReference>
<gene>
    <name evidence="1" type="ORF">L2422_06255</name>
</gene>
<organism evidence="1 2">
    <name type="scientific">Lactobacillus mulieris</name>
    <dbReference type="NCBI Taxonomy" id="2508708"/>
    <lineage>
        <taxon>Bacteria</taxon>
        <taxon>Bacillati</taxon>
        <taxon>Bacillota</taxon>
        <taxon>Bacilli</taxon>
        <taxon>Lactobacillales</taxon>
        <taxon>Lactobacillaceae</taxon>
        <taxon>Lactobacillus</taxon>
    </lineage>
</organism>
<dbReference type="InterPro" id="IPR029062">
    <property type="entry name" value="Class_I_gatase-like"/>
</dbReference>
<dbReference type="PROSITE" id="PS51273">
    <property type="entry name" value="GATASE_TYPE_1"/>
    <property type="match status" value="1"/>
</dbReference>